<dbReference type="InterPro" id="IPR016181">
    <property type="entry name" value="Acyl_CoA_acyltransferase"/>
</dbReference>
<protein>
    <submittedName>
        <fullName evidence="4">GNAT family acetyltransferase</fullName>
    </submittedName>
</protein>
<sequence length="160" mass="18284">MALCWYSSWSNKEAWDSPMNKIRVRLADWHKDNADIRRIREAVFIAEQHVPPELEWDSDDPTAVHFLALEGDYPIGTARLLPDGTIGRVSVLKDWRGLKVGDALMNAVIVEAQNRDLKQQMLSAQVHATPFYERLGFRVVSEEFLEAGIPHVDMVRDSRA</sequence>
<dbReference type="PANTHER" id="PTHR43877">
    <property type="entry name" value="AMINOALKYLPHOSPHONATE N-ACETYLTRANSFERASE-RELATED-RELATED"/>
    <property type="match status" value="1"/>
</dbReference>
<keyword evidence="5" id="KW-1185">Reference proteome</keyword>
<dbReference type="Pfam" id="PF13673">
    <property type="entry name" value="Acetyltransf_10"/>
    <property type="match status" value="1"/>
</dbReference>
<organism evidence="4 5">
    <name type="scientific">Pseudomonas inefficax</name>
    <dbReference type="NCBI Taxonomy" id="2078786"/>
    <lineage>
        <taxon>Bacteria</taxon>
        <taxon>Pseudomonadati</taxon>
        <taxon>Pseudomonadota</taxon>
        <taxon>Gammaproteobacteria</taxon>
        <taxon>Pseudomonadales</taxon>
        <taxon>Pseudomonadaceae</taxon>
        <taxon>Pseudomonas</taxon>
    </lineage>
</organism>
<dbReference type="EMBL" id="OPYN01000172">
    <property type="protein sequence ID" value="SPO62405.1"/>
    <property type="molecule type" value="Genomic_DNA"/>
</dbReference>
<dbReference type="PANTHER" id="PTHR43877:SF1">
    <property type="entry name" value="ACETYLTRANSFERASE"/>
    <property type="match status" value="1"/>
</dbReference>
<dbReference type="CDD" id="cd04301">
    <property type="entry name" value="NAT_SF"/>
    <property type="match status" value="1"/>
</dbReference>
<accession>A0AAQ1PB38</accession>
<evidence type="ECO:0000256" key="2">
    <source>
        <dbReference type="ARBA" id="ARBA00023315"/>
    </source>
</evidence>
<dbReference type="SUPFAM" id="SSF55729">
    <property type="entry name" value="Acyl-CoA N-acyltransferases (Nat)"/>
    <property type="match status" value="1"/>
</dbReference>
<reference evidence="4 5" key="1">
    <citation type="submission" date="2018-02" db="EMBL/GenBank/DDBJ databases">
        <authorList>
            <person name="Dubost A."/>
        </authorList>
    </citation>
    <scope>NUCLEOTIDE SEQUENCE [LARGE SCALE GENOMIC DNA]</scope>
    <source>
        <strain evidence="5">JV551A3</strain>
    </source>
</reference>
<dbReference type="Proteomes" id="UP000294335">
    <property type="component" value="Unassembled WGS sequence"/>
</dbReference>
<evidence type="ECO:0000313" key="4">
    <source>
        <dbReference type="EMBL" id="SPO62405.1"/>
    </source>
</evidence>
<evidence type="ECO:0000259" key="3">
    <source>
        <dbReference type="PROSITE" id="PS51186"/>
    </source>
</evidence>
<dbReference type="PROSITE" id="PS51186">
    <property type="entry name" value="GNAT"/>
    <property type="match status" value="1"/>
</dbReference>
<evidence type="ECO:0000256" key="1">
    <source>
        <dbReference type="ARBA" id="ARBA00022679"/>
    </source>
</evidence>
<dbReference type="GO" id="GO:0016747">
    <property type="term" value="F:acyltransferase activity, transferring groups other than amino-acyl groups"/>
    <property type="evidence" value="ECO:0007669"/>
    <property type="project" value="InterPro"/>
</dbReference>
<proteinExistence type="predicted"/>
<keyword evidence="1" id="KW-0808">Transferase</keyword>
<name>A0AAQ1PB38_9PSED</name>
<dbReference type="Gene3D" id="3.40.630.30">
    <property type="match status" value="1"/>
</dbReference>
<dbReference type="InterPro" id="IPR000182">
    <property type="entry name" value="GNAT_dom"/>
</dbReference>
<feature type="domain" description="N-acetyltransferase" evidence="3">
    <location>
        <begin position="22"/>
        <end position="159"/>
    </location>
</feature>
<gene>
    <name evidence="4" type="ORF">JV551A3_V1_1720031</name>
</gene>
<comment type="caution">
    <text evidence="4">The sequence shown here is derived from an EMBL/GenBank/DDBJ whole genome shotgun (WGS) entry which is preliminary data.</text>
</comment>
<evidence type="ECO:0000313" key="5">
    <source>
        <dbReference type="Proteomes" id="UP000294335"/>
    </source>
</evidence>
<keyword evidence="2" id="KW-0012">Acyltransferase</keyword>
<dbReference type="InterPro" id="IPR050832">
    <property type="entry name" value="Bact_Acetyltransf"/>
</dbReference>
<dbReference type="AlphaFoldDB" id="A0AAQ1PB38"/>